<dbReference type="InterPro" id="IPR004045">
    <property type="entry name" value="Glutathione_S-Trfase_N"/>
</dbReference>
<dbReference type="Pfam" id="PF13417">
    <property type="entry name" value="GST_N_3"/>
    <property type="match status" value="1"/>
</dbReference>
<comment type="caution">
    <text evidence="2">The sequence shown here is derived from an EMBL/GenBank/DDBJ whole genome shotgun (WGS) entry which is preliminary data.</text>
</comment>
<dbReference type="Proteomes" id="UP000615755">
    <property type="component" value="Unassembled WGS sequence"/>
</dbReference>
<dbReference type="RefSeq" id="WP_192508822.1">
    <property type="nucleotide sequence ID" value="NZ_AQGV01000013.1"/>
</dbReference>
<reference evidence="2 3" key="1">
    <citation type="submission" date="2015-03" db="EMBL/GenBank/DDBJ databases">
        <title>Genome sequence of Pseudoalteromonas aurantia.</title>
        <authorList>
            <person name="Xie B.-B."/>
            <person name="Rong J.-C."/>
            <person name="Qin Q.-L."/>
            <person name="Zhang Y.-Z."/>
        </authorList>
    </citation>
    <scope>NUCLEOTIDE SEQUENCE [LARGE SCALE GENOMIC DNA]</scope>
    <source>
        <strain evidence="2 3">208</strain>
    </source>
</reference>
<dbReference type="SUPFAM" id="SSF52833">
    <property type="entry name" value="Thioredoxin-like"/>
    <property type="match status" value="1"/>
</dbReference>
<proteinExistence type="predicted"/>
<gene>
    <name evidence="2" type="primary">gst</name>
    <name evidence="2" type="ORF">PAUR_a4137</name>
</gene>
<dbReference type="CDD" id="cd00570">
    <property type="entry name" value="GST_N_family"/>
    <property type="match status" value="1"/>
</dbReference>
<dbReference type="InterPro" id="IPR036249">
    <property type="entry name" value="Thioredoxin-like_sf"/>
</dbReference>
<keyword evidence="3" id="KW-1185">Reference proteome</keyword>
<sequence length="192" mass="22506">MQLFGSDSSPYARRIRLFIALHKLDIEYIHLDIFSVQGRAKLIEHNPARKIPFLVNGDIQVSDSNVIFRYLTTQYALPTLTWWQENQLTNINACNDSLVEILISQRSGLDTNSDVLFFNLQRERIREVLTDLNEQCVKNEFLDCQYLQISLYCLLDWIIFRDLTDLNLFAALLHFHKNQNERVGVQESDPRT</sequence>
<evidence type="ECO:0000313" key="3">
    <source>
        <dbReference type="Proteomes" id="UP000615755"/>
    </source>
</evidence>
<name>A0ABR9EFS3_9GAMM</name>
<organism evidence="2 3">
    <name type="scientific">Pseudoalteromonas aurantia 208</name>
    <dbReference type="NCBI Taxonomy" id="1314867"/>
    <lineage>
        <taxon>Bacteria</taxon>
        <taxon>Pseudomonadati</taxon>
        <taxon>Pseudomonadota</taxon>
        <taxon>Gammaproteobacteria</taxon>
        <taxon>Alteromonadales</taxon>
        <taxon>Pseudoalteromonadaceae</taxon>
        <taxon>Pseudoalteromonas</taxon>
    </lineage>
</organism>
<evidence type="ECO:0000313" key="2">
    <source>
        <dbReference type="EMBL" id="MBE0369602.1"/>
    </source>
</evidence>
<accession>A0ABR9EFS3</accession>
<dbReference type="EMBL" id="AQGV01000013">
    <property type="protein sequence ID" value="MBE0369602.1"/>
    <property type="molecule type" value="Genomic_DNA"/>
</dbReference>
<dbReference type="PROSITE" id="PS50404">
    <property type="entry name" value="GST_NTER"/>
    <property type="match status" value="1"/>
</dbReference>
<feature type="domain" description="GST N-terminal" evidence="1">
    <location>
        <begin position="1"/>
        <end position="79"/>
    </location>
</feature>
<dbReference type="Gene3D" id="1.20.1050.10">
    <property type="match status" value="1"/>
</dbReference>
<dbReference type="Gene3D" id="3.40.30.10">
    <property type="entry name" value="Glutaredoxin"/>
    <property type="match status" value="1"/>
</dbReference>
<evidence type="ECO:0000259" key="1">
    <source>
        <dbReference type="PROSITE" id="PS50404"/>
    </source>
</evidence>
<protein>
    <submittedName>
        <fullName evidence="2">Glutathione S-transferase</fullName>
    </submittedName>
</protein>